<dbReference type="PANTHER" id="PTHR43434">
    <property type="entry name" value="PHOSPHOGLYCOLATE PHOSPHATASE"/>
    <property type="match status" value="1"/>
</dbReference>
<gene>
    <name evidence="1" type="ORF">MCNS_33970</name>
</gene>
<dbReference type="InterPro" id="IPR041492">
    <property type="entry name" value="HAD_2"/>
</dbReference>
<dbReference type="InterPro" id="IPR036412">
    <property type="entry name" value="HAD-like_sf"/>
</dbReference>
<organism evidence="1 2">
    <name type="scientific">Mycobacterium conspicuum</name>
    <dbReference type="NCBI Taxonomy" id="44010"/>
    <lineage>
        <taxon>Bacteria</taxon>
        <taxon>Bacillati</taxon>
        <taxon>Actinomycetota</taxon>
        <taxon>Actinomycetes</taxon>
        <taxon>Mycobacteriales</taxon>
        <taxon>Mycobacteriaceae</taxon>
        <taxon>Mycobacterium</taxon>
    </lineage>
</organism>
<dbReference type="InterPro" id="IPR023198">
    <property type="entry name" value="PGP-like_dom2"/>
</dbReference>
<sequence>MADNEIGGPPPAVLFDIDGTLVDSNYLHIHAWQRAFAEIGIEVETWRIHRSIGMDGSTLVRSFSDDAPDSTQKRLKDLHSQFYAEMAPLLRPLPGARTLLHRVADLGLQVVFATSAPDDELALLRKVLDSDDLVSAITSAADVDTAKPKPDIIHVALERAGVSADRAVFVGDAVWDAEACARAHVTSIGVLSGGVSRGELEKAGAVMVFENADDLLKHIDDTPIARLLTKEKGPSPISD</sequence>
<dbReference type="OrthoDB" id="9793014at2"/>
<dbReference type="Proteomes" id="UP000467385">
    <property type="component" value="Chromosome"/>
</dbReference>
<dbReference type="NCBIfam" id="TIGR01509">
    <property type="entry name" value="HAD-SF-IA-v3"/>
    <property type="match status" value="1"/>
</dbReference>
<dbReference type="GO" id="GO:0005829">
    <property type="term" value="C:cytosol"/>
    <property type="evidence" value="ECO:0007669"/>
    <property type="project" value="TreeGrafter"/>
</dbReference>
<dbReference type="GO" id="GO:0006281">
    <property type="term" value="P:DNA repair"/>
    <property type="evidence" value="ECO:0007669"/>
    <property type="project" value="TreeGrafter"/>
</dbReference>
<dbReference type="PANTHER" id="PTHR43434:SF16">
    <property type="entry name" value="BLL8046 PROTEIN"/>
    <property type="match status" value="1"/>
</dbReference>
<dbReference type="EMBL" id="AP022613">
    <property type="protein sequence ID" value="BBZ40334.1"/>
    <property type="molecule type" value="Genomic_DNA"/>
</dbReference>
<keyword evidence="2" id="KW-1185">Reference proteome</keyword>
<dbReference type="GO" id="GO:0008967">
    <property type="term" value="F:phosphoglycolate phosphatase activity"/>
    <property type="evidence" value="ECO:0007669"/>
    <property type="project" value="TreeGrafter"/>
</dbReference>
<name>A0A1X1TQF0_9MYCO</name>
<dbReference type="SFLD" id="SFLDG01129">
    <property type="entry name" value="C1.5:_HAD__Beta-PGM__Phosphata"/>
    <property type="match status" value="1"/>
</dbReference>
<evidence type="ECO:0000313" key="2">
    <source>
        <dbReference type="Proteomes" id="UP000467385"/>
    </source>
</evidence>
<dbReference type="SFLD" id="SFLDG01135">
    <property type="entry name" value="C1.5.6:_HAD__Beta-PGM__Phospha"/>
    <property type="match status" value="1"/>
</dbReference>
<dbReference type="RefSeq" id="WP_085231210.1">
    <property type="nucleotide sequence ID" value="NZ_AP022613.1"/>
</dbReference>
<dbReference type="AlphaFoldDB" id="A0A1X1TQF0"/>
<dbReference type="InterPro" id="IPR050155">
    <property type="entry name" value="HAD-like_hydrolase_sf"/>
</dbReference>
<dbReference type="Gene3D" id="1.10.150.240">
    <property type="entry name" value="Putative phosphatase, domain 2"/>
    <property type="match status" value="1"/>
</dbReference>
<protein>
    <submittedName>
        <fullName evidence="1">Haloacid dehalogenase</fullName>
    </submittedName>
</protein>
<accession>A0A1X1TQF0</accession>
<dbReference type="NCBIfam" id="TIGR01549">
    <property type="entry name" value="HAD-SF-IA-v1"/>
    <property type="match status" value="1"/>
</dbReference>
<dbReference type="InterPro" id="IPR023214">
    <property type="entry name" value="HAD_sf"/>
</dbReference>
<reference evidence="1 2" key="1">
    <citation type="journal article" date="2019" name="Emerg. Microbes Infect.">
        <title>Comprehensive subspecies identification of 175 nontuberculous mycobacteria species based on 7547 genomic profiles.</title>
        <authorList>
            <person name="Matsumoto Y."/>
            <person name="Kinjo T."/>
            <person name="Motooka D."/>
            <person name="Nabeya D."/>
            <person name="Jung N."/>
            <person name="Uechi K."/>
            <person name="Horii T."/>
            <person name="Iida T."/>
            <person name="Fujita J."/>
            <person name="Nakamura S."/>
        </authorList>
    </citation>
    <scope>NUCLEOTIDE SEQUENCE [LARGE SCALE GENOMIC DNA]</scope>
    <source>
        <strain evidence="1 2">JCM 14738</strain>
    </source>
</reference>
<dbReference type="SUPFAM" id="SSF56784">
    <property type="entry name" value="HAD-like"/>
    <property type="match status" value="1"/>
</dbReference>
<dbReference type="STRING" id="44010.AWC00_03305"/>
<dbReference type="InterPro" id="IPR006439">
    <property type="entry name" value="HAD-SF_hydro_IA"/>
</dbReference>
<dbReference type="Gene3D" id="3.40.50.1000">
    <property type="entry name" value="HAD superfamily/HAD-like"/>
    <property type="match status" value="1"/>
</dbReference>
<evidence type="ECO:0000313" key="1">
    <source>
        <dbReference type="EMBL" id="BBZ40334.1"/>
    </source>
</evidence>
<proteinExistence type="predicted"/>
<dbReference type="SFLD" id="SFLDS00003">
    <property type="entry name" value="Haloacid_Dehalogenase"/>
    <property type="match status" value="1"/>
</dbReference>
<dbReference type="Pfam" id="PF13419">
    <property type="entry name" value="HAD_2"/>
    <property type="match status" value="1"/>
</dbReference>